<dbReference type="Gene3D" id="3.20.20.150">
    <property type="entry name" value="Divalent-metal-dependent TIM barrel enzymes"/>
    <property type="match status" value="1"/>
</dbReference>
<dbReference type="PANTHER" id="PTHR21445">
    <property type="entry name" value="ENDONUCLEASE IV ENDODEOXYRIBONUCLEASE IV"/>
    <property type="match status" value="1"/>
</dbReference>
<dbReference type="InterPro" id="IPR013022">
    <property type="entry name" value="Xyl_isomerase-like_TIM-brl"/>
</dbReference>
<comment type="cofactor">
    <cofactor evidence="1">
        <name>Zn(2+)</name>
        <dbReference type="ChEBI" id="CHEBI:29105"/>
    </cofactor>
</comment>
<dbReference type="RefSeq" id="WP_089295231.1">
    <property type="nucleotide sequence ID" value="NZ_BOMU01000050.1"/>
</dbReference>
<gene>
    <name evidence="9" type="ORF">SAMN06264365_108306</name>
</gene>
<evidence type="ECO:0000256" key="3">
    <source>
        <dbReference type="ARBA" id="ARBA00022723"/>
    </source>
</evidence>
<dbReference type="NCBIfam" id="NF002198">
    <property type="entry name" value="PRK01060.1-3"/>
    <property type="match status" value="1"/>
</dbReference>
<dbReference type="Proteomes" id="UP000198415">
    <property type="component" value="Unassembled WGS sequence"/>
</dbReference>
<dbReference type="EMBL" id="FZNR01000008">
    <property type="protein sequence ID" value="SNS02350.1"/>
    <property type="molecule type" value="Genomic_DNA"/>
</dbReference>
<evidence type="ECO:0000313" key="10">
    <source>
        <dbReference type="Proteomes" id="UP000198415"/>
    </source>
</evidence>
<evidence type="ECO:0000256" key="1">
    <source>
        <dbReference type="ARBA" id="ARBA00001947"/>
    </source>
</evidence>
<dbReference type="SUPFAM" id="SSF51658">
    <property type="entry name" value="Xylose isomerase-like"/>
    <property type="match status" value="1"/>
</dbReference>
<accession>A0A239B3F6</accession>
<comment type="similarity">
    <text evidence="2">Belongs to the AP endonuclease 2 family.</text>
</comment>
<dbReference type="OrthoDB" id="9805666at2"/>
<proteinExistence type="inferred from homology"/>
<sequence length="258" mass="27263">MRIGAHVDPADPLAEAAARGAEAVQFFLTDPQSSKTPEPREDVERLRASEVDIYIHAPYRINVASPNNRIRIPSRKLLLTHARAAAEVGAKGLIVHGGHVGGGADLADGFVSWRKVFEYAESEGGFPLPILIENTAGGDNACARRFDDVARLWDEVGRFGAGFCLDTCHAFAGGEDLVGIVDRVKAITGRIDLIHANDSKGGFDSGQDRHDNLGSGKIDPELVVAAIRASGAPAIVETPGGVEGQSADIALLRQRSGA</sequence>
<dbReference type="PANTHER" id="PTHR21445:SF0">
    <property type="entry name" value="APURINIC-APYRIMIDINIC ENDONUCLEASE"/>
    <property type="match status" value="1"/>
</dbReference>
<protein>
    <submittedName>
        <fullName evidence="9">Deoxyribonuclease-4</fullName>
    </submittedName>
</protein>
<dbReference type="GO" id="GO:0006284">
    <property type="term" value="P:base-excision repair"/>
    <property type="evidence" value="ECO:0007669"/>
    <property type="project" value="TreeGrafter"/>
</dbReference>
<dbReference type="GO" id="GO:0008081">
    <property type="term" value="F:phosphoric diester hydrolase activity"/>
    <property type="evidence" value="ECO:0007669"/>
    <property type="project" value="TreeGrafter"/>
</dbReference>
<evidence type="ECO:0000256" key="5">
    <source>
        <dbReference type="ARBA" id="ARBA00022801"/>
    </source>
</evidence>
<dbReference type="InterPro" id="IPR001719">
    <property type="entry name" value="AP_endonuc_2"/>
</dbReference>
<dbReference type="InterPro" id="IPR036237">
    <property type="entry name" value="Xyl_isomerase-like_sf"/>
</dbReference>
<evidence type="ECO:0000259" key="8">
    <source>
        <dbReference type="Pfam" id="PF01261"/>
    </source>
</evidence>
<keyword evidence="10" id="KW-1185">Reference proteome</keyword>
<feature type="domain" description="Xylose isomerase-like TIM barrel" evidence="8">
    <location>
        <begin position="13"/>
        <end position="254"/>
    </location>
</feature>
<dbReference type="GO" id="GO:0003906">
    <property type="term" value="F:DNA-(apurinic or apyrimidinic site) endonuclease activity"/>
    <property type="evidence" value="ECO:0007669"/>
    <property type="project" value="TreeGrafter"/>
</dbReference>
<evidence type="ECO:0000256" key="6">
    <source>
        <dbReference type="ARBA" id="ARBA00022833"/>
    </source>
</evidence>
<evidence type="ECO:0000313" key="9">
    <source>
        <dbReference type="EMBL" id="SNS02350.1"/>
    </source>
</evidence>
<evidence type="ECO:0000256" key="7">
    <source>
        <dbReference type="ARBA" id="ARBA00023204"/>
    </source>
</evidence>
<dbReference type="SMART" id="SM00518">
    <property type="entry name" value="AP2Ec"/>
    <property type="match status" value="1"/>
</dbReference>
<dbReference type="Pfam" id="PF01261">
    <property type="entry name" value="AP_endonuc_2"/>
    <property type="match status" value="1"/>
</dbReference>
<dbReference type="AlphaFoldDB" id="A0A239B3F6"/>
<dbReference type="GO" id="GO:0008270">
    <property type="term" value="F:zinc ion binding"/>
    <property type="evidence" value="ECO:0007669"/>
    <property type="project" value="InterPro"/>
</dbReference>
<organism evidence="9 10">
    <name type="scientific">Actinoplanes regularis</name>
    <dbReference type="NCBI Taxonomy" id="52697"/>
    <lineage>
        <taxon>Bacteria</taxon>
        <taxon>Bacillati</taxon>
        <taxon>Actinomycetota</taxon>
        <taxon>Actinomycetes</taxon>
        <taxon>Micromonosporales</taxon>
        <taxon>Micromonosporaceae</taxon>
        <taxon>Actinoplanes</taxon>
    </lineage>
</organism>
<dbReference type="PROSITE" id="PS00730">
    <property type="entry name" value="AP_NUCLEASE_F2_2"/>
    <property type="match status" value="1"/>
</dbReference>
<keyword evidence="3" id="KW-0479">Metal-binding</keyword>
<dbReference type="PROSITE" id="PS51432">
    <property type="entry name" value="AP_NUCLEASE_F2_4"/>
    <property type="match status" value="1"/>
</dbReference>
<evidence type="ECO:0000256" key="4">
    <source>
        <dbReference type="ARBA" id="ARBA00022763"/>
    </source>
</evidence>
<keyword evidence="4" id="KW-0227">DNA damage</keyword>
<evidence type="ECO:0000256" key="2">
    <source>
        <dbReference type="ARBA" id="ARBA00005340"/>
    </source>
</evidence>
<reference evidence="9 10" key="1">
    <citation type="submission" date="2017-06" db="EMBL/GenBank/DDBJ databases">
        <authorList>
            <person name="Kim H.J."/>
            <person name="Triplett B.A."/>
        </authorList>
    </citation>
    <scope>NUCLEOTIDE SEQUENCE [LARGE SCALE GENOMIC DNA]</scope>
    <source>
        <strain evidence="9 10">DSM 43151</strain>
    </source>
</reference>
<dbReference type="GO" id="GO:0003677">
    <property type="term" value="F:DNA binding"/>
    <property type="evidence" value="ECO:0007669"/>
    <property type="project" value="InterPro"/>
</dbReference>
<keyword evidence="5" id="KW-0378">Hydrolase</keyword>
<name>A0A239B3F6_9ACTN</name>
<keyword evidence="6" id="KW-0862">Zinc</keyword>
<keyword evidence="7" id="KW-0234">DNA repair</keyword>
<dbReference type="InterPro" id="IPR018246">
    <property type="entry name" value="AP_endonuc_F2_Zn_BS"/>
</dbReference>